<evidence type="ECO:0000313" key="3">
    <source>
        <dbReference type="Proteomes" id="UP000501690"/>
    </source>
</evidence>
<gene>
    <name evidence="2" type="ORF">DEO72_LG11g1309</name>
</gene>
<protein>
    <submittedName>
        <fullName evidence="2">Uncharacterized protein</fullName>
    </submittedName>
</protein>
<feature type="compositionally biased region" description="Basic residues" evidence="1">
    <location>
        <begin position="21"/>
        <end position="43"/>
    </location>
</feature>
<keyword evidence="3" id="KW-1185">Reference proteome</keyword>
<accession>A0A4D6NKL0</accession>
<reference evidence="2 3" key="1">
    <citation type="submission" date="2019-04" db="EMBL/GenBank/DDBJ databases">
        <title>An improved genome assembly and genetic linkage map for asparagus bean, Vigna unguiculata ssp. sesquipedialis.</title>
        <authorList>
            <person name="Xia Q."/>
            <person name="Zhang R."/>
            <person name="Dong Y."/>
        </authorList>
    </citation>
    <scope>NUCLEOTIDE SEQUENCE [LARGE SCALE GENOMIC DNA]</scope>
    <source>
        <tissue evidence="2">Leaf</tissue>
    </source>
</reference>
<organism evidence="2 3">
    <name type="scientific">Vigna unguiculata</name>
    <name type="common">Cowpea</name>
    <dbReference type="NCBI Taxonomy" id="3917"/>
    <lineage>
        <taxon>Eukaryota</taxon>
        <taxon>Viridiplantae</taxon>
        <taxon>Streptophyta</taxon>
        <taxon>Embryophyta</taxon>
        <taxon>Tracheophyta</taxon>
        <taxon>Spermatophyta</taxon>
        <taxon>Magnoliopsida</taxon>
        <taxon>eudicotyledons</taxon>
        <taxon>Gunneridae</taxon>
        <taxon>Pentapetalae</taxon>
        <taxon>rosids</taxon>
        <taxon>fabids</taxon>
        <taxon>Fabales</taxon>
        <taxon>Fabaceae</taxon>
        <taxon>Papilionoideae</taxon>
        <taxon>50 kb inversion clade</taxon>
        <taxon>NPAAA clade</taxon>
        <taxon>indigoferoid/millettioid clade</taxon>
        <taxon>Phaseoleae</taxon>
        <taxon>Vigna</taxon>
    </lineage>
</organism>
<evidence type="ECO:0000313" key="2">
    <source>
        <dbReference type="EMBL" id="QCE14310.1"/>
    </source>
</evidence>
<sequence length="219" mass="24434">MSNVRRLHDHFERATTTRTPRTNRQRSRQTSRRLHHHPLRRTPRPLGPTATPPRVSPTSIFQWLKDAMVAGAATDSCFSAKCCNEGDGIWCVLVFLLVSRLRNVEVQVQQWDSCSLLQKMESVAAMDAICVDECSADAVLVHVREAAMVGARLLSPPPPPPHSTTTGSHSNATTRIPHLHFSVVLSHPPFGPFTLSQSGALPNIPFLCLFPRRQQRLRL</sequence>
<dbReference type="EMBL" id="CP039355">
    <property type="protein sequence ID" value="QCE14310.1"/>
    <property type="molecule type" value="Genomic_DNA"/>
</dbReference>
<feature type="region of interest" description="Disordered" evidence="1">
    <location>
        <begin position="1"/>
        <end position="54"/>
    </location>
</feature>
<proteinExistence type="predicted"/>
<name>A0A4D6NKL0_VIGUN</name>
<dbReference type="Proteomes" id="UP000501690">
    <property type="component" value="Linkage Group LG11"/>
</dbReference>
<dbReference type="AlphaFoldDB" id="A0A4D6NKL0"/>
<evidence type="ECO:0000256" key="1">
    <source>
        <dbReference type="SAM" id="MobiDB-lite"/>
    </source>
</evidence>